<evidence type="ECO:0000256" key="2">
    <source>
        <dbReference type="ARBA" id="ARBA00005975"/>
    </source>
</evidence>
<evidence type="ECO:0000256" key="1">
    <source>
        <dbReference type="ARBA" id="ARBA00004170"/>
    </source>
</evidence>
<protein>
    <recommendedName>
        <fullName evidence="8">LITAF domain-containing protein</fullName>
    </recommendedName>
</protein>
<dbReference type="Proteomes" id="UP000688137">
    <property type="component" value="Unassembled WGS sequence"/>
</dbReference>
<keyword evidence="10" id="KW-1185">Reference proteome</keyword>
<keyword evidence="4" id="KW-0862">Zinc</keyword>
<proteinExistence type="inferred from homology"/>
<evidence type="ECO:0000259" key="8">
    <source>
        <dbReference type="PROSITE" id="PS51837"/>
    </source>
</evidence>
<evidence type="ECO:0000313" key="9">
    <source>
        <dbReference type="EMBL" id="CAD8053420.1"/>
    </source>
</evidence>
<evidence type="ECO:0000256" key="3">
    <source>
        <dbReference type="ARBA" id="ARBA00022723"/>
    </source>
</evidence>
<accession>A0A8S1KCA1</accession>
<organism evidence="9 10">
    <name type="scientific">Paramecium primaurelia</name>
    <dbReference type="NCBI Taxonomy" id="5886"/>
    <lineage>
        <taxon>Eukaryota</taxon>
        <taxon>Sar</taxon>
        <taxon>Alveolata</taxon>
        <taxon>Ciliophora</taxon>
        <taxon>Intramacronucleata</taxon>
        <taxon>Oligohymenophorea</taxon>
        <taxon>Peniculida</taxon>
        <taxon>Parameciidae</taxon>
        <taxon>Paramecium</taxon>
    </lineage>
</organism>
<feature type="compositionally biased region" description="Polar residues" evidence="6">
    <location>
        <begin position="1"/>
        <end position="19"/>
    </location>
</feature>
<keyword evidence="3" id="KW-0479">Metal-binding</keyword>
<dbReference type="InterPro" id="IPR006629">
    <property type="entry name" value="LITAF"/>
</dbReference>
<comment type="subcellular location">
    <subcellularLocation>
        <location evidence="1">Membrane</location>
        <topology evidence="1">Peripheral membrane protein</topology>
    </subcellularLocation>
</comment>
<feature type="compositionally biased region" description="Low complexity" evidence="6">
    <location>
        <begin position="22"/>
        <end position="32"/>
    </location>
</feature>
<dbReference type="Pfam" id="PF10601">
    <property type="entry name" value="zf-LITAF-like"/>
    <property type="match status" value="1"/>
</dbReference>
<evidence type="ECO:0000256" key="7">
    <source>
        <dbReference type="SAM" id="Phobius"/>
    </source>
</evidence>
<dbReference type="GO" id="GO:0008270">
    <property type="term" value="F:zinc ion binding"/>
    <property type="evidence" value="ECO:0007669"/>
    <property type="project" value="TreeGrafter"/>
</dbReference>
<dbReference type="AlphaFoldDB" id="A0A8S1KCA1"/>
<dbReference type="InterPro" id="IPR037519">
    <property type="entry name" value="LITAF_fam"/>
</dbReference>
<sequence length="212" mass="24548">MQTQNKSQIQQEENIPIKNSEQEQVNQQNHQIQLNQQDRIQQSSIPVSEKTKLPVESNIYLNQNNFPGFQEIPNNWIKQVPYQQSVIVAQQIQSEVNQVQQSSNQQIDNQQLMIPQSMSYQPGSGIPTHHNLTQIPKLRLSQYLQCKWCNQEVFSQIEHKIGLTQVLLCLFFLPLLGIGVIFLFFDTLKDCQHFCTNCSCEMGVVKLIDFQC</sequence>
<keyword evidence="7" id="KW-0812">Transmembrane</keyword>
<comment type="caution">
    <text evidence="9">The sequence shown here is derived from an EMBL/GenBank/DDBJ whole genome shotgun (WGS) entry which is preliminary data.</text>
</comment>
<gene>
    <name evidence="9" type="ORF">PPRIM_AZ9-3.1.T0200320</name>
</gene>
<dbReference type="EMBL" id="CAJJDM010000017">
    <property type="protein sequence ID" value="CAD8053420.1"/>
    <property type="molecule type" value="Genomic_DNA"/>
</dbReference>
<keyword evidence="7" id="KW-1133">Transmembrane helix</keyword>
<evidence type="ECO:0000256" key="6">
    <source>
        <dbReference type="SAM" id="MobiDB-lite"/>
    </source>
</evidence>
<dbReference type="PANTHER" id="PTHR23292:SF6">
    <property type="entry name" value="FI16602P1-RELATED"/>
    <property type="match status" value="1"/>
</dbReference>
<evidence type="ECO:0000256" key="5">
    <source>
        <dbReference type="ARBA" id="ARBA00023136"/>
    </source>
</evidence>
<feature type="transmembrane region" description="Helical" evidence="7">
    <location>
        <begin position="166"/>
        <end position="185"/>
    </location>
</feature>
<dbReference type="PROSITE" id="PS51837">
    <property type="entry name" value="LITAF"/>
    <property type="match status" value="1"/>
</dbReference>
<dbReference type="PANTHER" id="PTHR23292">
    <property type="entry name" value="LIPOPOLYSACCHARIDE-INDUCED TUMOR NECROSIS FACTOR-ALPHA FACTOR"/>
    <property type="match status" value="1"/>
</dbReference>
<evidence type="ECO:0000313" key="10">
    <source>
        <dbReference type="Proteomes" id="UP000688137"/>
    </source>
</evidence>
<dbReference type="GO" id="GO:0016020">
    <property type="term" value="C:membrane"/>
    <property type="evidence" value="ECO:0007669"/>
    <property type="project" value="UniProtKB-SubCell"/>
</dbReference>
<dbReference type="SMART" id="SM00714">
    <property type="entry name" value="LITAF"/>
    <property type="match status" value="1"/>
</dbReference>
<keyword evidence="5 7" id="KW-0472">Membrane</keyword>
<feature type="region of interest" description="Disordered" evidence="6">
    <location>
        <begin position="1"/>
        <end position="32"/>
    </location>
</feature>
<name>A0A8S1KCA1_PARPR</name>
<dbReference type="OMA" id="PNIVAQQ"/>
<reference evidence="9" key="1">
    <citation type="submission" date="2021-01" db="EMBL/GenBank/DDBJ databases">
        <authorList>
            <consortium name="Genoscope - CEA"/>
            <person name="William W."/>
        </authorList>
    </citation>
    <scope>NUCLEOTIDE SEQUENCE</scope>
</reference>
<feature type="domain" description="LITAF" evidence="8">
    <location>
        <begin position="126"/>
        <end position="207"/>
    </location>
</feature>
<comment type="similarity">
    <text evidence="2">Belongs to the CDIP1/LITAF family.</text>
</comment>
<evidence type="ECO:0000256" key="4">
    <source>
        <dbReference type="ARBA" id="ARBA00022833"/>
    </source>
</evidence>